<dbReference type="GeneID" id="66892472"/>
<reference evidence="1 2" key="1">
    <citation type="journal article" date="2004" name="Nat. Biotechnol.">
        <title>Complete genome sequence of the metabolically versatile photosynthetic bacterium Rhodopseudomonas palustris.</title>
        <authorList>
            <person name="Larimer F.W."/>
            <person name="Chain P."/>
            <person name="Hauser L."/>
            <person name="Lamerdin J."/>
            <person name="Malfatti S."/>
            <person name="Do L."/>
            <person name="Land M.L."/>
            <person name="Pelletier D.A."/>
            <person name="Beatty J.T."/>
            <person name="Lang A.S."/>
            <person name="Tabita F.R."/>
            <person name="Gibson J.L."/>
            <person name="Hanson T.E."/>
            <person name="Bobst C."/>
            <person name="Torres J.L."/>
            <person name="Peres C."/>
            <person name="Harrison F.H."/>
            <person name="Gibson J."/>
            <person name="Harwood C.S."/>
        </authorList>
    </citation>
    <scope>NUCLEOTIDE SEQUENCE [LARGE SCALE GENOMIC DNA]</scope>
    <source>
        <strain evidence="2">ATCC BAA-98 / CGA009</strain>
    </source>
</reference>
<evidence type="ECO:0000313" key="1">
    <source>
        <dbReference type="EMBL" id="WCL91581.1"/>
    </source>
</evidence>
<organism evidence="1 2">
    <name type="scientific">Rhodopseudomonas palustris (strain ATCC BAA-98 / CGA009)</name>
    <dbReference type="NCBI Taxonomy" id="258594"/>
    <lineage>
        <taxon>Bacteria</taxon>
        <taxon>Pseudomonadati</taxon>
        <taxon>Pseudomonadota</taxon>
        <taxon>Alphaproteobacteria</taxon>
        <taxon>Hyphomicrobiales</taxon>
        <taxon>Nitrobacteraceae</taxon>
        <taxon>Rhodopseudomonas</taxon>
    </lineage>
</organism>
<dbReference type="EMBL" id="CP116810">
    <property type="protein sequence ID" value="WCL91581.1"/>
    <property type="molecule type" value="Genomic_DNA"/>
</dbReference>
<gene>
    <name evidence="1" type="ORF">TX73_007415</name>
</gene>
<sequence length="46" mass="5002">MTFAQMQTRTRNVGLKARCTFAASHGLPENKLFALAIAVRHASVVS</sequence>
<proteinExistence type="predicted"/>
<keyword evidence="2" id="KW-1185">Reference proteome</keyword>
<accession>A0AAE9Y0G7</accession>
<evidence type="ECO:0000313" key="2">
    <source>
        <dbReference type="Proteomes" id="UP000001426"/>
    </source>
</evidence>
<dbReference type="KEGG" id="rpa:TX73_007415"/>
<name>A0AAE9Y0G7_RHOPA</name>
<dbReference type="AlphaFoldDB" id="A0AAE9Y0G7"/>
<protein>
    <submittedName>
        <fullName evidence="1">Uncharacterized protein</fullName>
    </submittedName>
</protein>
<dbReference type="RefSeq" id="WP_158306659.1">
    <property type="nucleotide sequence ID" value="NZ_CP116810.1"/>
</dbReference>
<dbReference type="Proteomes" id="UP000001426">
    <property type="component" value="Chromosome"/>
</dbReference>